<evidence type="ECO:0000259" key="2">
    <source>
        <dbReference type="Pfam" id="PF24758"/>
    </source>
</evidence>
<dbReference type="OrthoDB" id="10463155at2759"/>
<dbReference type="Proteomes" id="UP000244336">
    <property type="component" value="Chromosome 1"/>
</dbReference>
<protein>
    <recommendedName>
        <fullName evidence="2">F-box/LRR-repeat protein 15/At3g58940/PEG3-like LRR domain-containing protein</fullName>
    </recommendedName>
</protein>
<feature type="compositionally biased region" description="Basic residues" evidence="1">
    <location>
        <begin position="115"/>
        <end position="124"/>
    </location>
</feature>
<name>A0A2T7F4X7_9POAL</name>
<accession>A0A2T7F4X7</accession>
<evidence type="ECO:0000256" key="1">
    <source>
        <dbReference type="SAM" id="MobiDB-lite"/>
    </source>
</evidence>
<feature type="region of interest" description="Disordered" evidence="1">
    <location>
        <begin position="71"/>
        <end position="124"/>
    </location>
</feature>
<feature type="domain" description="F-box/LRR-repeat protein 15/At3g58940/PEG3-like LRR" evidence="2">
    <location>
        <begin position="15"/>
        <end position="65"/>
    </location>
</feature>
<dbReference type="EMBL" id="CM009749">
    <property type="protein sequence ID" value="PUZ75142.1"/>
    <property type="molecule type" value="Genomic_DNA"/>
</dbReference>
<organism evidence="3 4">
    <name type="scientific">Panicum hallii var. hallii</name>
    <dbReference type="NCBI Taxonomy" id="1504633"/>
    <lineage>
        <taxon>Eukaryota</taxon>
        <taxon>Viridiplantae</taxon>
        <taxon>Streptophyta</taxon>
        <taxon>Embryophyta</taxon>
        <taxon>Tracheophyta</taxon>
        <taxon>Spermatophyta</taxon>
        <taxon>Magnoliopsida</taxon>
        <taxon>Liliopsida</taxon>
        <taxon>Poales</taxon>
        <taxon>Poaceae</taxon>
        <taxon>PACMAD clade</taxon>
        <taxon>Panicoideae</taxon>
        <taxon>Panicodae</taxon>
        <taxon>Paniceae</taxon>
        <taxon>Panicinae</taxon>
        <taxon>Panicum</taxon>
        <taxon>Panicum sect. Panicum</taxon>
    </lineage>
</organism>
<sequence>MSLLWSSHRASSACRLILWQEYPCMPNSFFSTRVRISYTTVLKVLGSLEPAIHQLQIGGTVIESRWWPDLSAGESTRNSRTRSVAVRAASQRGSGSPGAGGGKPRKRAPLWPRRPGLRQRASRR</sequence>
<dbReference type="InterPro" id="IPR055411">
    <property type="entry name" value="LRR_FXL15/At3g58940/PEG3-like"/>
</dbReference>
<dbReference type="AlphaFoldDB" id="A0A2T7F4X7"/>
<feature type="compositionally biased region" description="Polar residues" evidence="1">
    <location>
        <begin position="73"/>
        <end position="82"/>
    </location>
</feature>
<dbReference type="Gramene" id="PUZ75142">
    <property type="protein sequence ID" value="PUZ75142"/>
    <property type="gene ID" value="GQ55_1G125600"/>
</dbReference>
<keyword evidence="4" id="KW-1185">Reference proteome</keyword>
<gene>
    <name evidence="3" type="ORF">GQ55_1G125600</name>
</gene>
<proteinExistence type="predicted"/>
<evidence type="ECO:0000313" key="3">
    <source>
        <dbReference type="EMBL" id="PUZ75142.1"/>
    </source>
</evidence>
<evidence type="ECO:0000313" key="4">
    <source>
        <dbReference type="Proteomes" id="UP000244336"/>
    </source>
</evidence>
<reference evidence="3 4" key="1">
    <citation type="submission" date="2018-04" db="EMBL/GenBank/DDBJ databases">
        <title>WGS assembly of Panicum hallii var. hallii HAL2.</title>
        <authorList>
            <person name="Lovell J."/>
            <person name="Jenkins J."/>
            <person name="Lowry D."/>
            <person name="Mamidi S."/>
            <person name="Sreedasyam A."/>
            <person name="Weng X."/>
            <person name="Barry K."/>
            <person name="Bonette J."/>
            <person name="Campitelli B."/>
            <person name="Daum C."/>
            <person name="Gordon S."/>
            <person name="Gould B."/>
            <person name="Lipzen A."/>
            <person name="MacQueen A."/>
            <person name="Palacio-Mejia J."/>
            <person name="Plott C."/>
            <person name="Shakirov E."/>
            <person name="Shu S."/>
            <person name="Yoshinaga Y."/>
            <person name="Zane M."/>
            <person name="Rokhsar D."/>
            <person name="Grimwood J."/>
            <person name="Schmutz J."/>
            <person name="Juenger T."/>
        </authorList>
    </citation>
    <scope>NUCLEOTIDE SEQUENCE [LARGE SCALE GENOMIC DNA]</scope>
    <source>
        <strain evidence="4">cv. HAL2</strain>
    </source>
</reference>
<dbReference type="Pfam" id="PF24758">
    <property type="entry name" value="LRR_At5g56370"/>
    <property type="match status" value="1"/>
</dbReference>